<evidence type="ECO:0000313" key="10">
    <source>
        <dbReference type="Proteomes" id="UP000480556"/>
    </source>
</evidence>
<dbReference type="GO" id="GO:0006508">
    <property type="term" value="P:proteolysis"/>
    <property type="evidence" value="ECO:0007669"/>
    <property type="project" value="UniProtKB-KW"/>
</dbReference>
<protein>
    <submittedName>
        <fullName evidence="7">Matrixin family metalloprotease</fullName>
    </submittedName>
</protein>
<feature type="domain" description="Peptidase metallopeptidase" evidence="6">
    <location>
        <begin position="162"/>
        <end position="303"/>
    </location>
</feature>
<gene>
    <name evidence="8" type="ORF">GFH30_00065</name>
    <name evidence="7" type="ORF">GHJ48_11850</name>
</gene>
<dbReference type="GO" id="GO:0008270">
    <property type="term" value="F:zinc ion binding"/>
    <property type="evidence" value="ECO:0007669"/>
    <property type="project" value="InterPro"/>
</dbReference>
<keyword evidence="7" id="KW-0482">Metalloprotease</keyword>
<evidence type="ECO:0000256" key="1">
    <source>
        <dbReference type="ARBA" id="ARBA00022670"/>
    </source>
</evidence>
<evidence type="ECO:0000256" key="3">
    <source>
        <dbReference type="ARBA" id="ARBA00022801"/>
    </source>
</evidence>
<evidence type="ECO:0000256" key="4">
    <source>
        <dbReference type="ARBA" id="ARBA00022833"/>
    </source>
</evidence>
<feature type="region of interest" description="Disordered" evidence="5">
    <location>
        <begin position="105"/>
        <end position="125"/>
    </location>
</feature>
<proteinExistence type="predicted"/>
<dbReference type="EMBL" id="WITK01000022">
    <property type="protein sequence ID" value="MQW93075.1"/>
    <property type="molecule type" value="Genomic_DNA"/>
</dbReference>
<reference evidence="9 10" key="1">
    <citation type="submission" date="2019-10" db="EMBL/GenBank/DDBJ databases">
        <authorList>
            <person name="Dong K."/>
        </authorList>
    </citation>
    <scope>NUCLEOTIDE SEQUENCE [LARGE SCALE GENOMIC DNA]</scope>
    <source>
        <strain evidence="9">dk386</strain>
        <strain evidence="8">Dk386</strain>
        <strain evidence="7">Dk771</strain>
        <strain evidence="10">dk771</strain>
    </source>
</reference>
<dbReference type="InterPro" id="IPR006026">
    <property type="entry name" value="Peptidase_Metallo"/>
</dbReference>
<keyword evidence="2" id="KW-0479">Metal-binding</keyword>
<evidence type="ECO:0000256" key="5">
    <source>
        <dbReference type="SAM" id="MobiDB-lite"/>
    </source>
</evidence>
<evidence type="ECO:0000259" key="6">
    <source>
        <dbReference type="SMART" id="SM00235"/>
    </source>
</evidence>
<keyword evidence="4" id="KW-0862">Zinc</keyword>
<dbReference type="SMART" id="SM00235">
    <property type="entry name" value="ZnMc"/>
    <property type="match status" value="1"/>
</dbReference>
<evidence type="ECO:0000313" key="7">
    <source>
        <dbReference type="EMBL" id="MQW93075.1"/>
    </source>
</evidence>
<dbReference type="RefSeq" id="WP_153369995.1">
    <property type="nucleotide sequence ID" value="NZ_CP045650.1"/>
</dbReference>
<dbReference type="GO" id="GO:0004222">
    <property type="term" value="F:metalloendopeptidase activity"/>
    <property type="evidence" value="ECO:0007669"/>
    <property type="project" value="InterPro"/>
</dbReference>
<name>A0A5Q0P1E9_9GAMM</name>
<organism evidence="7 10">
    <name type="scientific">Acinetobacter wanghuae</name>
    <dbReference type="NCBI Taxonomy" id="2662362"/>
    <lineage>
        <taxon>Bacteria</taxon>
        <taxon>Pseudomonadati</taxon>
        <taxon>Pseudomonadota</taxon>
        <taxon>Gammaproteobacteria</taxon>
        <taxon>Moraxellales</taxon>
        <taxon>Moraxellaceae</taxon>
        <taxon>Acinetobacter</taxon>
    </lineage>
</organism>
<accession>A0A5Q0P1E9</accession>
<evidence type="ECO:0000256" key="2">
    <source>
        <dbReference type="ARBA" id="ARBA00022723"/>
    </source>
</evidence>
<keyword evidence="3" id="KW-0378">Hydrolase</keyword>
<dbReference type="Proteomes" id="UP000480556">
    <property type="component" value="Unassembled WGS sequence"/>
</dbReference>
<dbReference type="SUPFAM" id="SSF55486">
    <property type="entry name" value="Metalloproteases ('zincins'), catalytic domain"/>
    <property type="match status" value="1"/>
</dbReference>
<evidence type="ECO:0000313" key="8">
    <source>
        <dbReference type="EMBL" id="QGA09891.1"/>
    </source>
</evidence>
<dbReference type="Proteomes" id="UP000327478">
    <property type="component" value="Chromosome"/>
</dbReference>
<dbReference type="AlphaFoldDB" id="A0A5Q0P1E9"/>
<feature type="compositionally biased region" description="Polar residues" evidence="5">
    <location>
        <begin position="114"/>
        <end position="123"/>
    </location>
</feature>
<dbReference type="Gene3D" id="3.40.390.10">
    <property type="entry name" value="Collagenase (Catalytic Domain)"/>
    <property type="match status" value="1"/>
</dbReference>
<dbReference type="InterPro" id="IPR001818">
    <property type="entry name" value="Pept_M10_metallopeptidase"/>
</dbReference>
<evidence type="ECO:0000313" key="9">
    <source>
        <dbReference type="Proteomes" id="UP000327478"/>
    </source>
</evidence>
<dbReference type="Pfam" id="PF00413">
    <property type="entry name" value="Peptidase_M10"/>
    <property type="match status" value="1"/>
</dbReference>
<keyword evidence="1" id="KW-0645">Protease</keyword>
<dbReference type="GO" id="GO:0031012">
    <property type="term" value="C:extracellular matrix"/>
    <property type="evidence" value="ECO:0007669"/>
    <property type="project" value="InterPro"/>
</dbReference>
<dbReference type="EMBL" id="CP045650">
    <property type="protein sequence ID" value="QGA09891.1"/>
    <property type="molecule type" value="Genomic_DNA"/>
</dbReference>
<sequence>MRALFFALGALLFIWLFFPSHHPNKAEHRTTADKIMHPFDTRLRFRLGEVDPRFNISQSELMQLCEDAIQIWQKGTDKPLLVYDPKAKLTINLIYDQRQMEYEAQKNSRKQLDEAQNMNQQRSAELDDRYSALEQRNQQLQIQRDQLHQDFEQLNQQRMSWARIEHENGPHRQQIEQQYQQLKAQAEQLDQAIRNLKAENEQYNQQVQQHNQNIHAYNVNVDHMNQRFPPREFHKGIYNGRHIEIYQFDNKDDLRLTIAHELGHALGLDHNSDPEALMYPILGGQNMQNFSLKEADRIMLRALQ</sequence>
<dbReference type="InterPro" id="IPR024079">
    <property type="entry name" value="MetalloPept_cat_dom_sf"/>
</dbReference>
<keyword evidence="9" id="KW-1185">Reference proteome</keyword>